<feature type="compositionally biased region" description="Polar residues" evidence="1">
    <location>
        <begin position="1"/>
        <end position="27"/>
    </location>
</feature>
<gene>
    <name evidence="2" type="ORF">BDK51DRAFT_51306</name>
</gene>
<dbReference type="EMBL" id="KZ994021">
    <property type="protein sequence ID" value="RKO94075.1"/>
    <property type="molecule type" value="Genomic_DNA"/>
</dbReference>
<feature type="region of interest" description="Disordered" evidence="1">
    <location>
        <begin position="1"/>
        <end position="31"/>
    </location>
</feature>
<keyword evidence="3" id="KW-1185">Reference proteome</keyword>
<sequence>MDLAQSGQSSRMGEQPPRNTDFLNRSNEGAVHRLPATPVSSTLSYWENQQKHLQAVGGQMAAGNNEGDWGSLEILRKWVAGGGENSGAEGSYMDIRTDDWQQVVATGDGTAVAAIRDQASPVSGVHIVQEQFPNSLIEKSVSHVMQSVQKSTLSTWFFNGFSTQIAAFPARNIGGGLRNMTTSFLRDLNKKAASSRREQGGRHPRELATVPERTLRLGFYLPLIILS</sequence>
<evidence type="ECO:0000313" key="3">
    <source>
        <dbReference type="Proteomes" id="UP000269721"/>
    </source>
</evidence>
<proteinExistence type="predicted"/>
<organism evidence="2 3">
    <name type="scientific">Blyttiomyces helicus</name>
    <dbReference type="NCBI Taxonomy" id="388810"/>
    <lineage>
        <taxon>Eukaryota</taxon>
        <taxon>Fungi</taxon>
        <taxon>Fungi incertae sedis</taxon>
        <taxon>Chytridiomycota</taxon>
        <taxon>Chytridiomycota incertae sedis</taxon>
        <taxon>Chytridiomycetes</taxon>
        <taxon>Chytridiomycetes incertae sedis</taxon>
        <taxon>Blyttiomyces</taxon>
    </lineage>
</organism>
<evidence type="ECO:0000256" key="1">
    <source>
        <dbReference type="SAM" id="MobiDB-lite"/>
    </source>
</evidence>
<dbReference type="Proteomes" id="UP000269721">
    <property type="component" value="Unassembled WGS sequence"/>
</dbReference>
<dbReference type="AlphaFoldDB" id="A0A4P9WP45"/>
<reference evidence="3" key="1">
    <citation type="journal article" date="2018" name="Nat. Microbiol.">
        <title>Leveraging single-cell genomics to expand the fungal tree of life.</title>
        <authorList>
            <person name="Ahrendt S.R."/>
            <person name="Quandt C.A."/>
            <person name="Ciobanu D."/>
            <person name="Clum A."/>
            <person name="Salamov A."/>
            <person name="Andreopoulos B."/>
            <person name="Cheng J.F."/>
            <person name="Woyke T."/>
            <person name="Pelin A."/>
            <person name="Henrissat B."/>
            <person name="Reynolds N.K."/>
            <person name="Benny G.L."/>
            <person name="Smith M.E."/>
            <person name="James T.Y."/>
            <person name="Grigoriev I.V."/>
        </authorList>
    </citation>
    <scope>NUCLEOTIDE SEQUENCE [LARGE SCALE GENOMIC DNA]</scope>
</reference>
<name>A0A4P9WP45_9FUNG</name>
<evidence type="ECO:0000313" key="2">
    <source>
        <dbReference type="EMBL" id="RKO94075.1"/>
    </source>
</evidence>
<protein>
    <submittedName>
        <fullName evidence="2">Uncharacterized protein</fullName>
    </submittedName>
</protein>
<accession>A0A4P9WP45</accession>